<dbReference type="GO" id="GO:0005634">
    <property type="term" value="C:nucleus"/>
    <property type="evidence" value="ECO:0007669"/>
    <property type="project" value="TreeGrafter"/>
</dbReference>
<evidence type="ECO:0000313" key="3">
    <source>
        <dbReference type="EMBL" id="CZR58582.1"/>
    </source>
</evidence>
<protein>
    <submittedName>
        <fullName evidence="3">Uncharacterized protein</fullName>
    </submittedName>
</protein>
<dbReference type="InterPro" id="IPR035426">
    <property type="entry name" value="Gemin2/Brr1"/>
</dbReference>
<dbReference type="PANTHER" id="PTHR12794">
    <property type="entry name" value="GEMIN2"/>
    <property type="match status" value="1"/>
</dbReference>
<dbReference type="AlphaFoldDB" id="A0A1L7X0N2"/>
<dbReference type="GO" id="GO:0000387">
    <property type="term" value="P:spliceosomal snRNP assembly"/>
    <property type="evidence" value="ECO:0007669"/>
    <property type="project" value="InterPro"/>
</dbReference>
<feature type="region of interest" description="Disordered" evidence="2">
    <location>
        <begin position="407"/>
        <end position="429"/>
    </location>
</feature>
<proteinExistence type="inferred from homology"/>
<gene>
    <name evidence="3" type="ORF">PAC_08474</name>
</gene>
<evidence type="ECO:0000313" key="4">
    <source>
        <dbReference type="Proteomes" id="UP000184330"/>
    </source>
</evidence>
<feature type="region of interest" description="Disordered" evidence="2">
    <location>
        <begin position="1"/>
        <end position="55"/>
    </location>
</feature>
<name>A0A1L7X0N2_9HELO</name>
<accession>A0A1L7X0N2</accession>
<dbReference type="Pfam" id="PF04938">
    <property type="entry name" value="SIP1"/>
    <property type="match status" value="1"/>
</dbReference>
<dbReference type="Proteomes" id="UP000184330">
    <property type="component" value="Unassembled WGS sequence"/>
</dbReference>
<dbReference type="GO" id="GO:0032797">
    <property type="term" value="C:SMN complex"/>
    <property type="evidence" value="ECO:0007669"/>
    <property type="project" value="TreeGrafter"/>
</dbReference>
<dbReference type="PANTHER" id="PTHR12794:SF0">
    <property type="entry name" value="GEM-ASSOCIATED PROTEIN 2"/>
    <property type="match status" value="1"/>
</dbReference>
<keyword evidence="4" id="KW-1185">Reference proteome</keyword>
<evidence type="ECO:0000256" key="1">
    <source>
        <dbReference type="ARBA" id="ARBA00025758"/>
    </source>
</evidence>
<evidence type="ECO:0000256" key="2">
    <source>
        <dbReference type="SAM" id="MobiDB-lite"/>
    </source>
</evidence>
<feature type="compositionally biased region" description="Polar residues" evidence="2">
    <location>
        <begin position="324"/>
        <end position="335"/>
    </location>
</feature>
<dbReference type="EMBL" id="FJOG01000012">
    <property type="protein sequence ID" value="CZR58582.1"/>
    <property type="molecule type" value="Genomic_DNA"/>
</dbReference>
<comment type="similarity">
    <text evidence="1">Belongs to the gemin-2 family.</text>
</comment>
<dbReference type="OrthoDB" id="428895at2759"/>
<reference evidence="3 4" key="1">
    <citation type="submission" date="2016-03" db="EMBL/GenBank/DDBJ databases">
        <authorList>
            <person name="Ploux O."/>
        </authorList>
    </citation>
    <scope>NUCLEOTIDE SEQUENCE [LARGE SCALE GENOMIC DNA]</scope>
    <source>
        <strain evidence="3 4">UAMH 11012</strain>
    </source>
</reference>
<sequence length="463" mass="50950">MAGKKRKSPPDSSDEIYSNKSRSRPSAEARVDPTYGQRSAIPGLDDGNMYGDEDDSLMYDEDMDALSYLRSVRQEAFGIPNLLVAPKDEQEDERDIYEDGVGDFRGRYEDGAYLAAAGSTPEDAQDTEEEEKDSQVVYFDSIISRYEDLRSRLAQIPPVDVVRNLDSNHPTQVGPLNKVLTRWWIKNMQQSDPQPAQVACMSKSSVLRLLRLLTQGSLLKRESQVQFGVSYWVWSLLAKLPDRGLLNSEEIGVVRELGKKAVLIGMGLNEVKEWKEGIEDVEAQFEENLGGDEETARNDDEIELEDDISAEGYPTANIEHAADDSQSTDTPSQTLPVDLDPLDMDRDAEQPVSASSQTLVADGEAVGTAENNEDLSGGGIVSNSGDGDDAEALAAMKARMLGRLTSPEASVNLEPETSAALKSRPPPSKLNTRATVDMIITVAGEKYGQRDLLEFRSQWAHIV</sequence>
<dbReference type="Gene3D" id="1.20.58.1070">
    <property type="match status" value="1"/>
</dbReference>
<organism evidence="3 4">
    <name type="scientific">Phialocephala subalpina</name>
    <dbReference type="NCBI Taxonomy" id="576137"/>
    <lineage>
        <taxon>Eukaryota</taxon>
        <taxon>Fungi</taxon>
        <taxon>Dikarya</taxon>
        <taxon>Ascomycota</taxon>
        <taxon>Pezizomycotina</taxon>
        <taxon>Leotiomycetes</taxon>
        <taxon>Helotiales</taxon>
        <taxon>Mollisiaceae</taxon>
        <taxon>Phialocephala</taxon>
        <taxon>Phialocephala fortinii species complex</taxon>
    </lineage>
</organism>
<feature type="region of interest" description="Disordered" evidence="2">
    <location>
        <begin position="321"/>
        <end position="360"/>
    </location>
</feature>